<dbReference type="Proteomes" id="UP000451233">
    <property type="component" value="Unassembled WGS sequence"/>
</dbReference>
<reference evidence="1 2" key="1">
    <citation type="submission" date="2019-11" db="EMBL/GenBank/DDBJ databases">
        <title>Pedobacter sp. HMF7056 Genome sequencing and assembly.</title>
        <authorList>
            <person name="Kang H."/>
            <person name="Kim H."/>
            <person name="Joh K."/>
        </authorList>
    </citation>
    <scope>NUCLEOTIDE SEQUENCE [LARGE SCALE GENOMIC DNA]</scope>
    <source>
        <strain evidence="1 2">HMF7056</strain>
    </source>
</reference>
<evidence type="ECO:0000313" key="1">
    <source>
        <dbReference type="EMBL" id="MXV17548.1"/>
    </source>
</evidence>
<evidence type="ECO:0000313" key="2">
    <source>
        <dbReference type="Proteomes" id="UP000451233"/>
    </source>
</evidence>
<dbReference type="GO" id="GO:0019867">
    <property type="term" value="C:outer membrane"/>
    <property type="evidence" value="ECO:0007669"/>
    <property type="project" value="InterPro"/>
</dbReference>
<dbReference type="RefSeq" id="WP_160908542.1">
    <property type="nucleotide sequence ID" value="NZ_WVHS01000005.1"/>
</dbReference>
<dbReference type="InterPro" id="IPR007485">
    <property type="entry name" value="LPS_assembly_LptE"/>
</dbReference>
<evidence type="ECO:0008006" key="3">
    <source>
        <dbReference type="Google" id="ProtNLM"/>
    </source>
</evidence>
<proteinExistence type="predicted"/>
<protein>
    <recommendedName>
        <fullName evidence="3">LptE family protein</fullName>
    </recommendedName>
</protein>
<name>A0A7K1Y366_9SPHI</name>
<sequence length="169" mass="18896">MNKRAKHIAGNLVLLLVLFSQGCGVYSLGGIKVPPEMKTVSVQFFENNAPLVVPDLARKLTEALKDRIRSQSSLSIVTANGHGNFESRITDYSIAPKAIQGNDRAGLLRLTITVNVKYTNVFKKEDEFEQSFSRYFDFPPPVQAQETNAISKVNVMLTEDIFNRAFANW</sequence>
<accession>A0A7K1Y366</accession>
<gene>
    <name evidence="1" type="ORF">GS398_19770</name>
</gene>
<keyword evidence="2" id="KW-1185">Reference proteome</keyword>
<comment type="caution">
    <text evidence="1">The sequence shown here is derived from an EMBL/GenBank/DDBJ whole genome shotgun (WGS) entry which is preliminary data.</text>
</comment>
<dbReference type="AlphaFoldDB" id="A0A7K1Y366"/>
<dbReference type="EMBL" id="WVHS01000005">
    <property type="protein sequence ID" value="MXV17548.1"/>
    <property type="molecule type" value="Genomic_DNA"/>
</dbReference>
<dbReference type="GO" id="GO:0043165">
    <property type="term" value="P:Gram-negative-bacterium-type cell outer membrane assembly"/>
    <property type="evidence" value="ECO:0007669"/>
    <property type="project" value="InterPro"/>
</dbReference>
<organism evidence="1 2">
    <name type="scientific">Hufsiella ginkgonis</name>
    <dbReference type="NCBI Taxonomy" id="2695274"/>
    <lineage>
        <taxon>Bacteria</taxon>
        <taxon>Pseudomonadati</taxon>
        <taxon>Bacteroidota</taxon>
        <taxon>Sphingobacteriia</taxon>
        <taxon>Sphingobacteriales</taxon>
        <taxon>Sphingobacteriaceae</taxon>
        <taxon>Hufsiella</taxon>
    </lineage>
</organism>
<dbReference type="PROSITE" id="PS51257">
    <property type="entry name" value="PROKAR_LIPOPROTEIN"/>
    <property type="match status" value="1"/>
</dbReference>
<dbReference type="Pfam" id="PF04390">
    <property type="entry name" value="LptE"/>
    <property type="match status" value="1"/>
</dbReference>